<feature type="coiled-coil region" evidence="1">
    <location>
        <begin position="249"/>
        <end position="496"/>
    </location>
</feature>
<name>A0ABD2N1C0_9CUCU</name>
<dbReference type="PANTHER" id="PTHR45615:SF80">
    <property type="entry name" value="GRIP DOMAIN-CONTAINING PROTEIN"/>
    <property type="match status" value="1"/>
</dbReference>
<keyword evidence="4" id="KW-1185">Reference proteome</keyword>
<keyword evidence="1" id="KW-0175">Coiled coil</keyword>
<feature type="compositionally biased region" description="Low complexity" evidence="2">
    <location>
        <begin position="1059"/>
        <end position="1077"/>
    </location>
</feature>
<protein>
    <submittedName>
        <fullName evidence="3">Uncharacterized protein</fullName>
    </submittedName>
</protein>
<feature type="region of interest" description="Disordered" evidence="2">
    <location>
        <begin position="1926"/>
        <end position="1947"/>
    </location>
</feature>
<gene>
    <name evidence="3" type="ORF">HHI36_022573</name>
</gene>
<comment type="caution">
    <text evidence="3">The sequence shown here is derived from an EMBL/GenBank/DDBJ whole genome shotgun (WGS) entry which is preliminary data.</text>
</comment>
<feature type="compositionally biased region" description="Polar residues" evidence="2">
    <location>
        <begin position="818"/>
        <end position="830"/>
    </location>
</feature>
<feature type="coiled-coil region" evidence="1">
    <location>
        <begin position="138"/>
        <end position="172"/>
    </location>
</feature>
<proteinExistence type="predicted"/>
<feature type="region of interest" description="Disordered" evidence="2">
    <location>
        <begin position="811"/>
        <end position="859"/>
    </location>
</feature>
<feature type="region of interest" description="Disordered" evidence="2">
    <location>
        <begin position="1059"/>
        <end position="1079"/>
    </location>
</feature>
<feature type="compositionally biased region" description="Polar residues" evidence="2">
    <location>
        <begin position="29"/>
        <end position="40"/>
    </location>
</feature>
<evidence type="ECO:0000256" key="2">
    <source>
        <dbReference type="SAM" id="MobiDB-lite"/>
    </source>
</evidence>
<evidence type="ECO:0000313" key="3">
    <source>
        <dbReference type="EMBL" id="KAL3272111.1"/>
    </source>
</evidence>
<feature type="compositionally biased region" description="Polar residues" evidence="2">
    <location>
        <begin position="843"/>
        <end position="854"/>
    </location>
</feature>
<feature type="compositionally biased region" description="Low complexity" evidence="2">
    <location>
        <begin position="1926"/>
        <end position="1937"/>
    </location>
</feature>
<evidence type="ECO:0000256" key="1">
    <source>
        <dbReference type="SAM" id="Coils"/>
    </source>
</evidence>
<evidence type="ECO:0000313" key="4">
    <source>
        <dbReference type="Proteomes" id="UP001516400"/>
    </source>
</evidence>
<reference evidence="3 4" key="1">
    <citation type="journal article" date="2021" name="BMC Biol.">
        <title>Horizontally acquired antibacterial genes associated with adaptive radiation of ladybird beetles.</title>
        <authorList>
            <person name="Li H.S."/>
            <person name="Tang X.F."/>
            <person name="Huang Y.H."/>
            <person name="Xu Z.Y."/>
            <person name="Chen M.L."/>
            <person name="Du X.Y."/>
            <person name="Qiu B.Y."/>
            <person name="Chen P.T."/>
            <person name="Zhang W."/>
            <person name="Slipinski A."/>
            <person name="Escalona H.E."/>
            <person name="Waterhouse R.M."/>
            <person name="Zwick A."/>
            <person name="Pang H."/>
        </authorList>
    </citation>
    <scope>NUCLEOTIDE SEQUENCE [LARGE SCALE GENOMIC DNA]</scope>
    <source>
        <strain evidence="3">SYSU2018</strain>
    </source>
</reference>
<organism evidence="3 4">
    <name type="scientific">Cryptolaemus montrouzieri</name>
    <dbReference type="NCBI Taxonomy" id="559131"/>
    <lineage>
        <taxon>Eukaryota</taxon>
        <taxon>Metazoa</taxon>
        <taxon>Ecdysozoa</taxon>
        <taxon>Arthropoda</taxon>
        <taxon>Hexapoda</taxon>
        <taxon>Insecta</taxon>
        <taxon>Pterygota</taxon>
        <taxon>Neoptera</taxon>
        <taxon>Endopterygota</taxon>
        <taxon>Coleoptera</taxon>
        <taxon>Polyphaga</taxon>
        <taxon>Cucujiformia</taxon>
        <taxon>Coccinelloidea</taxon>
        <taxon>Coccinellidae</taxon>
        <taxon>Scymninae</taxon>
        <taxon>Scymnini</taxon>
        <taxon>Cryptolaemus</taxon>
    </lineage>
</organism>
<sequence length="1947" mass="222507">MKSIKAIFRRGQTSSKLDPQIHTPEDLSRSSSVSNLNAVDQTGLKTKGGGSKSRKSASRDKLDKISIGTGTIDRKYDKKGVTKNNNKLDTSDTSVGLDSLQEIDSLRTQLHQMAAEKSSLALELGEQKGHIHSLQHQIENLKMYQEQSLLQLEQLTEENTALRNRLRDVAHSPLSDNEKQQLLYESHRHHSSAPASITTNPIEDGTCGEITACPTSDWDKHSSSNVSEVSVACLQDKINQMQETHYSTNEELQATLQELTDLQRQLTELQQENERLLEEKNLMFDSLCRQTERLKDTRQEVESLKILLYREKNEPGIETAQEREEKLVDLLKSAQDDHESLLSKCEQLSSELQEMRDANEGLHEELKLLSERNRTLESTLDAKHAEHKLLDQELALAKDESSGRQIEINRLKDLLENARTKIGELEQDRTLSDKSELDELLDNARKEKDSLESEVTHLKELLARSKNDIEKLKEQLSILQEECKVIRNNAKSIQSDLEYKCEKLISEKTVLTEQLHNFQDVINELQVQAQCQAEDKRNLSDVLAETQRNLSESERKIISLENELADIRKLRREENEEWEKFQNDLLTSVRVANDFKTEAQQDLQKMIMENKEHRDKVRQLEAQLDKLKGPTSSEDMPEGRRGSQPYLKQNQRRRVFGSLPNLLESFGQEKNNGKEKPPKFLKHQKKLSQNEEKILGTLNEMYEGIDPNTPETLLTSEQIVIKKLKNLYKDDSISFKPVAPRKKEDLAISRPLLESVYSNPKLKSIADNPNLKSLETDRFSWLGYRTFTDELMNPSNEFTQKNREALYDFKDEQEESSISETSLPQDISLRNSKEISTKKRSSLKSFHSGSTSNASRKKRVSFDEERNSCLIIKDFLSFESLENIYKSINPEVPEEQLTKEQRFALRLKTSFDNIGKKPELRKRPTLKKQKVTIGLPTQDSVLKNTKLCSIIHDPIVRTIGAKAEDQEIIERRELNRVKKYLKSINIVLDKNKLVPKVHRALTRSSSLDDNSSSYPRFKRISSSMENLPSEPSKRISEPSIEIRVVTEVLPMKTFAASFSVSSNSSSSNSVQSNSSSVEKSTEGYNYTPIVFIEHFQPESHLTSRLSGTSIEEEKPHDPVTIGEIEMKEEIEKDGYYATEDCYQKESEQPNEEFDDILNEMVESSRNSNIRTNFETGQNEDLIVSNLFDRSSSSSWTDEDKVEQKKVRALYKDVIQEIKRKYSSDQQSEIIDDEEDEIEEVSPGKSPNFFDEFFNVKRTERLVQEVQEEELYSQKNLEDSIHQEIILKTQQVSEVDDKRNSLPLEEKLYIKYVRESHREEFEDIDKLGYLPEESVEGVDACDVPDHRKSNFVLAEDVDSVEAKYIRDEKATMSLRKTKSDAVGEVSDKKETENIEQSEPVYVNKGNTKNEIQTPNKLQNQDLFSYRYISAMTMNFLDSEIENSLPVFKKFETSIDPAIAGEAAGRIISEASSSTPLFVTTKDIVFTNMPRKSSTSSELLVTPTLSVGNTSSQYEPVYANYNDISRRNLSYKNYVKKPKPLPRRLPDALMEIPKDSDDMIELNTSRKDTNSMFCDKIDYITSVSITDDKHEEFLPNFSEVMDENNIIKVTAEERNKKSLKGSSKSAVHKGKDFAIPEAMNTSVSSNVLVRKTKKFIKDGDLVEEFDETARASDVDLEASPHSIKFDRNNQLIPDHLIDYTDSESKVTLFDTELRDLPDFFQPCSRPQTSRQGSTSFRLSYYGENSDESVDINIEPDLKQSKDKVSQLKQKFENLTGNDDSKRNSIVQREWDESRRSNLGKLLNEKATYDLVFKTDSKYWFNNNSELEKSDAVIGYSAPSFECSSSGKPLNITILDPVESKTNANYQHLFDKDALNGVLQKPFVENTQLSELNLKTSIPCVDFTTLNLPMIEKESNASLYNFSLNNEGNSSSSNGGTSLGIRSAGRDDVM</sequence>
<feature type="region of interest" description="Disordered" evidence="2">
    <location>
        <begin position="1"/>
        <end position="62"/>
    </location>
</feature>
<dbReference type="EMBL" id="JABFTP020000042">
    <property type="protein sequence ID" value="KAL3272111.1"/>
    <property type="molecule type" value="Genomic_DNA"/>
</dbReference>
<dbReference type="PANTHER" id="PTHR45615">
    <property type="entry name" value="MYOSIN HEAVY CHAIN, NON-MUSCLE"/>
    <property type="match status" value="1"/>
</dbReference>
<feature type="region of interest" description="Disordered" evidence="2">
    <location>
        <begin position="623"/>
        <end position="651"/>
    </location>
</feature>
<dbReference type="Proteomes" id="UP001516400">
    <property type="component" value="Unassembled WGS sequence"/>
</dbReference>
<accession>A0ABD2N1C0</accession>